<name>A0A409Y145_9AGAR</name>
<feature type="region of interest" description="Disordered" evidence="2">
    <location>
        <begin position="72"/>
        <end position="102"/>
    </location>
</feature>
<organism evidence="3 4">
    <name type="scientific">Gymnopilus dilepis</name>
    <dbReference type="NCBI Taxonomy" id="231916"/>
    <lineage>
        <taxon>Eukaryota</taxon>
        <taxon>Fungi</taxon>
        <taxon>Dikarya</taxon>
        <taxon>Basidiomycota</taxon>
        <taxon>Agaricomycotina</taxon>
        <taxon>Agaricomycetes</taxon>
        <taxon>Agaricomycetidae</taxon>
        <taxon>Agaricales</taxon>
        <taxon>Agaricineae</taxon>
        <taxon>Hymenogastraceae</taxon>
        <taxon>Gymnopilus</taxon>
    </lineage>
</organism>
<evidence type="ECO:0000256" key="2">
    <source>
        <dbReference type="SAM" id="MobiDB-lite"/>
    </source>
</evidence>
<comment type="caution">
    <text evidence="3">The sequence shown here is derived from an EMBL/GenBank/DDBJ whole genome shotgun (WGS) entry which is preliminary data.</text>
</comment>
<dbReference type="InParanoid" id="A0A409Y145"/>
<feature type="coiled-coil region" evidence="1">
    <location>
        <begin position="103"/>
        <end position="157"/>
    </location>
</feature>
<proteinExistence type="predicted"/>
<evidence type="ECO:0000313" key="3">
    <source>
        <dbReference type="EMBL" id="PPQ96746.1"/>
    </source>
</evidence>
<dbReference type="Proteomes" id="UP000284706">
    <property type="component" value="Unassembled WGS sequence"/>
</dbReference>
<keyword evidence="1" id="KW-0175">Coiled coil</keyword>
<dbReference type="OrthoDB" id="3110488at2759"/>
<feature type="compositionally biased region" description="Gly residues" evidence="2">
    <location>
        <begin position="12"/>
        <end position="30"/>
    </location>
</feature>
<dbReference type="AlphaFoldDB" id="A0A409Y145"/>
<reference evidence="3 4" key="1">
    <citation type="journal article" date="2018" name="Evol. Lett.">
        <title>Horizontal gene cluster transfer increased hallucinogenic mushroom diversity.</title>
        <authorList>
            <person name="Reynolds H.T."/>
            <person name="Vijayakumar V."/>
            <person name="Gluck-Thaler E."/>
            <person name="Korotkin H.B."/>
            <person name="Matheny P.B."/>
            <person name="Slot J.C."/>
        </authorList>
    </citation>
    <scope>NUCLEOTIDE SEQUENCE [LARGE SCALE GENOMIC DNA]</scope>
    <source>
        <strain evidence="3 4">SRW20</strain>
    </source>
</reference>
<gene>
    <name evidence="3" type="ORF">CVT26_010231</name>
</gene>
<evidence type="ECO:0000313" key="4">
    <source>
        <dbReference type="Proteomes" id="UP000284706"/>
    </source>
</evidence>
<feature type="compositionally biased region" description="Polar residues" evidence="2">
    <location>
        <begin position="81"/>
        <end position="93"/>
    </location>
</feature>
<feature type="compositionally biased region" description="Polar residues" evidence="2">
    <location>
        <begin position="34"/>
        <end position="47"/>
    </location>
</feature>
<evidence type="ECO:0000256" key="1">
    <source>
        <dbReference type="SAM" id="Coils"/>
    </source>
</evidence>
<protein>
    <submittedName>
        <fullName evidence="3">Uncharacterized protein</fullName>
    </submittedName>
</protein>
<dbReference type="EMBL" id="NHYE01001332">
    <property type="protein sequence ID" value="PPQ96746.1"/>
    <property type="molecule type" value="Genomic_DNA"/>
</dbReference>
<accession>A0A409Y145</accession>
<feature type="compositionally biased region" description="Polar residues" evidence="2">
    <location>
        <begin position="1"/>
        <end position="10"/>
    </location>
</feature>
<keyword evidence="4" id="KW-1185">Reference proteome</keyword>
<sequence>MSQDFRSSHITGGAGGAGSNGGVGGRGGDVGAHNYNNSRVTGSNNDNRYQRRIKGDNYDGTVYQGDTFNGPISNGIVGGRHNTNTYTVKNHGSSSDDDVKKAISDAEERKRLAIQKLEALKKKKEEREKLRRIEEEARQLEEQAKQIEAELEEDSQTSG</sequence>
<feature type="region of interest" description="Disordered" evidence="2">
    <location>
        <begin position="1"/>
        <end position="59"/>
    </location>
</feature>